<dbReference type="EMBL" id="JABFAF010000009">
    <property type="protein sequence ID" value="MBA0864806.1"/>
    <property type="molecule type" value="Genomic_DNA"/>
</dbReference>
<accession>A0A7J9M1Y7</accession>
<organism evidence="1 2">
    <name type="scientific">Gossypium schwendimanii</name>
    <name type="common">Cotton</name>
    <dbReference type="NCBI Taxonomy" id="34291"/>
    <lineage>
        <taxon>Eukaryota</taxon>
        <taxon>Viridiplantae</taxon>
        <taxon>Streptophyta</taxon>
        <taxon>Embryophyta</taxon>
        <taxon>Tracheophyta</taxon>
        <taxon>Spermatophyta</taxon>
        <taxon>Magnoliopsida</taxon>
        <taxon>eudicotyledons</taxon>
        <taxon>Gunneridae</taxon>
        <taxon>Pentapetalae</taxon>
        <taxon>rosids</taxon>
        <taxon>malvids</taxon>
        <taxon>Malvales</taxon>
        <taxon>Malvaceae</taxon>
        <taxon>Malvoideae</taxon>
        <taxon>Gossypium</taxon>
    </lineage>
</organism>
<reference evidence="1 2" key="1">
    <citation type="journal article" date="2019" name="Genome Biol. Evol.">
        <title>Insights into the evolution of the New World diploid cottons (Gossypium, subgenus Houzingenia) based on genome sequencing.</title>
        <authorList>
            <person name="Grover C.E."/>
            <person name="Arick M.A. 2nd"/>
            <person name="Thrash A."/>
            <person name="Conover J.L."/>
            <person name="Sanders W.S."/>
            <person name="Peterson D.G."/>
            <person name="Frelichowski J.E."/>
            <person name="Scheffler J.A."/>
            <person name="Scheffler B.E."/>
            <person name="Wendel J.F."/>
        </authorList>
    </citation>
    <scope>NUCLEOTIDE SEQUENCE [LARGE SCALE GENOMIC DNA]</scope>
    <source>
        <strain evidence="1">1</strain>
        <tissue evidence="1">Leaf</tissue>
    </source>
</reference>
<evidence type="ECO:0000313" key="2">
    <source>
        <dbReference type="Proteomes" id="UP000593576"/>
    </source>
</evidence>
<gene>
    <name evidence="1" type="ORF">Goshw_006358</name>
</gene>
<keyword evidence="2" id="KW-1185">Reference proteome</keyword>
<comment type="caution">
    <text evidence="1">The sequence shown here is derived from an EMBL/GenBank/DDBJ whole genome shotgun (WGS) entry which is preliminary data.</text>
</comment>
<proteinExistence type="predicted"/>
<dbReference type="OrthoDB" id="955089at2759"/>
<sequence length="123" mass="14709">MASFSISASGPSIEFQESDMDKYLQQLQLYAFIQERGFDLLMRSCKRIWENAIEREWTKFCLPFQEPTIIPIMQEFYLALKQREATRPFYGMQFFVKVRGTNVPTNVEPYEAEWEKKNQEDEE</sequence>
<protein>
    <submittedName>
        <fullName evidence="1">Uncharacterized protein</fullName>
    </submittedName>
</protein>
<dbReference type="AlphaFoldDB" id="A0A7J9M1Y7"/>
<dbReference type="Proteomes" id="UP000593576">
    <property type="component" value="Unassembled WGS sequence"/>
</dbReference>
<name>A0A7J9M1Y7_GOSSC</name>
<evidence type="ECO:0000313" key="1">
    <source>
        <dbReference type="EMBL" id="MBA0864806.1"/>
    </source>
</evidence>